<dbReference type="PANTHER" id="PTHR43611">
    <property type="entry name" value="ALPHA-D-GLUCOSE 1-PHOSPHATE PHOSPHATASE"/>
    <property type="match status" value="1"/>
</dbReference>
<comment type="caution">
    <text evidence="1">The sequence shown here is derived from an EMBL/GenBank/DDBJ whole genome shotgun (WGS) entry which is preliminary data.</text>
</comment>
<dbReference type="Pfam" id="PF00702">
    <property type="entry name" value="Hydrolase"/>
    <property type="match status" value="1"/>
</dbReference>
<dbReference type="Proteomes" id="UP000753961">
    <property type="component" value="Unassembled WGS sequence"/>
</dbReference>
<dbReference type="Gene3D" id="3.40.50.1000">
    <property type="entry name" value="HAD superfamily/HAD-like"/>
    <property type="match status" value="1"/>
</dbReference>
<sequence>MEKKLSTIIFDFGNVLIDLDIPGFRQRMSNLTGIQPADQSHKIREVMASYECGLLSTELFINRIIKLSARPVQALDIIQCWNSMLVGIKPETLKILRHFKSHFDTYLLSNTNALHIEWVHRHLKDEHNITAFETEYLHGSFYSHELKMAKPDPQIYQEVQRRIEVPGEQILFIDDLEENVAGAKNAGWHSVVHPPGHSIADTLNSFQHLSHTNYVG</sequence>
<organism evidence="1 2">
    <name type="scientific">Membranihabitans marinus</name>
    <dbReference type="NCBI Taxonomy" id="1227546"/>
    <lineage>
        <taxon>Bacteria</taxon>
        <taxon>Pseudomonadati</taxon>
        <taxon>Bacteroidota</taxon>
        <taxon>Saprospiria</taxon>
        <taxon>Saprospirales</taxon>
        <taxon>Saprospiraceae</taxon>
        <taxon>Membranihabitans</taxon>
    </lineage>
</organism>
<keyword evidence="2" id="KW-1185">Reference proteome</keyword>
<reference evidence="1" key="1">
    <citation type="submission" date="2021-06" db="EMBL/GenBank/DDBJ databases">
        <title>44 bacteria genomes isolated from Dapeng, Shenzhen.</title>
        <authorList>
            <person name="Zheng W."/>
            <person name="Yu S."/>
            <person name="Huang Y."/>
        </authorList>
    </citation>
    <scope>NUCLEOTIDE SEQUENCE</scope>
    <source>
        <strain evidence="1">DP5N28-2</strain>
    </source>
</reference>
<protein>
    <submittedName>
        <fullName evidence="1">HAD family phosphatase</fullName>
    </submittedName>
</protein>
<proteinExistence type="predicted"/>
<dbReference type="PANTHER" id="PTHR43611:SF3">
    <property type="entry name" value="FLAVIN MONONUCLEOTIDE HYDROLASE 1, CHLOROPLATIC"/>
    <property type="match status" value="1"/>
</dbReference>
<dbReference type="InterPro" id="IPR006439">
    <property type="entry name" value="HAD-SF_hydro_IA"/>
</dbReference>
<dbReference type="SFLD" id="SFLDG01129">
    <property type="entry name" value="C1.5:_HAD__Beta-PGM__Phosphata"/>
    <property type="match status" value="1"/>
</dbReference>
<name>A0A953L9I8_9BACT</name>
<evidence type="ECO:0000313" key="2">
    <source>
        <dbReference type="Proteomes" id="UP000753961"/>
    </source>
</evidence>
<dbReference type="RefSeq" id="WP_222578218.1">
    <property type="nucleotide sequence ID" value="NZ_JAHVHU010000002.1"/>
</dbReference>
<dbReference type="SUPFAM" id="SSF56784">
    <property type="entry name" value="HAD-like"/>
    <property type="match status" value="1"/>
</dbReference>
<gene>
    <name evidence="1" type="ORF">KUV50_01020</name>
</gene>
<accession>A0A953L9I8</accession>
<dbReference type="InterPro" id="IPR023198">
    <property type="entry name" value="PGP-like_dom2"/>
</dbReference>
<dbReference type="EMBL" id="JAHVHU010000002">
    <property type="protein sequence ID" value="MBY5956696.1"/>
    <property type="molecule type" value="Genomic_DNA"/>
</dbReference>
<dbReference type="AlphaFoldDB" id="A0A953L9I8"/>
<dbReference type="InterPro" id="IPR036412">
    <property type="entry name" value="HAD-like_sf"/>
</dbReference>
<dbReference type="SFLD" id="SFLDS00003">
    <property type="entry name" value="Haloacid_Dehalogenase"/>
    <property type="match status" value="1"/>
</dbReference>
<dbReference type="NCBIfam" id="TIGR01509">
    <property type="entry name" value="HAD-SF-IA-v3"/>
    <property type="match status" value="1"/>
</dbReference>
<dbReference type="CDD" id="cd02603">
    <property type="entry name" value="HAD_sEH-N_like"/>
    <property type="match status" value="1"/>
</dbReference>
<dbReference type="InterPro" id="IPR023214">
    <property type="entry name" value="HAD_sf"/>
</dbReference>
<evidence type="ECO:0000313" key="1">
    <source>
        <dbReference type="EMBL" id="MBY5956696.1"/>
    </source>
</evidence>
<dbReference type="Gene3D" id="1.10.150.240">
    <property type="entry name" value="Putative phosphatase, domain 2"/>
    <property type="match status" value="1"/>
</dbReference>